<feature type="domain" description="DEAD-box RNA helicase Q" evidence="11">
    <location>
        <begin position="1"/>
        <end position="29"/>
    </location>
</feature>
<dbReference type="InterPro" id="IPR014001">
    <property type="entry name" value="Helicase_ATP-bd"/>
</dbReference>
<evidence type="ECO:0000313" key="12">
    <source>
        <dbReference type="EMBL" id="PKV76404.1"/>
    </source>
</evidence>
<reference evidence="12 13" key="1">
    <citation type="submission" date="2017-12" db="EMBL/GenBank/DDBJ databases">
        <title>Genomic Encyclopedia of Type Strains, Phase III (KMG-III): the genomes of soil and plant-associated and newly described type strains.</title>
        <authorList>
            <person name="Whitman W."/>
        </authorList>
    </citation>
    <scope>NUCLEOTIDE SEQUENCE [LARGE SCALE GENOMIC DNA]</scope>
    <source>
        <strain evidence="12 13">LP43</strain>
    </source>
</reference>
<evidence type="ECO:0000259" key="10">
    <source>
        <dbReference type="PROSITE" id="PS51194"/>
    </source>
</evidence>
<dbReference type="GO" id="GO:0005524">
    <property type="term" value="F:ATP binding"/>
    <property type="evidence" value="ECO:0007669"/>
    <property type="project" value="UniProtKB-KW"/>
</dbReference>
<dbReference type="SMART" id="SM00490">
    <property type="entry name" value="HELICc"/>
    <property type="match status" value="1"/>
</dbReference>
<dbReference type="SUPFAM" id="SSF52540">
    <property type="entry name" value="P-loop containing nucleoside triphosphate hydrolases"/>
    <property type="match status" value="1"/>
</dbReference>
<dbReference type="EMBL" id="PJMU01000001">
    <property type="protein sequence ID" value="PKV76404.1"/>
    <property type="molecule type" value="Genomic_DNA"/>
</dbReference>
<dbReference type="SMART" id="SM00487">
    <property type="entry name" value="DEXDc"/>
    <property type="match status" value="1"/>
</dbReference>
<dbReference type="Gene3D" id="3.40.50.300">
    <property type="entry name" value="P-loop containing nucleotide triphosphate hydrolases"/>
    <property type="match status" value="2"/>
</dbReference>
<dbReference type="CDD" id="cd18787">
    <property type="entry name" value="SF2_C_DEAD"/>
    <property type="match status" value="1"/>
</dbReference>
<evidence type="ECO:0000259" key="9">
    <source>
        <dbReference type="PROSITE" id="PS51192"/>
    </source>
</evidence>
<evidence type="ECO:0000256" key="4">
    <source>
        <dbReference type="ARBA" id="ARBA00022840"/>
    </source>
</evidence>
<dbReference type="InterPro" id="IPR001650">
    <property type="entry name" value="Helicase_C-like"/>
</dbReference>
<feature type="compositionally biased region" description="Basic residues" evidence="8">
    <location>
        <begin position="470"/>
        <end position="482"/>
    </location>
</feature>
<dbReference type="InterPro" id="IPR050079">
    <property type="entry name" value="DEAD_box_RNA_helicase"/>
</dbReference>
<evidence type="ECO:0000256" key="7">
    <source>
        <dbReference type="RuleBase" id="RU000492"/>
    </source>
</evidence>
<dbReference type="PROSITE" id="PS51194">
    <property type="entry name" value="HELICASE_CTER"/>
    <property type="match status" value="1"/>
</dbReference>
<proteinExistence type="inferred from homology"/>
<dbReference type="Pfam" id="PF00270">
    <property type="entry name" value="DEAD"/>
    <property type="match status" value="1"/>
</dbReference>
<feature type="region of interest" description="Disordered" evidence="8">
    <location>
        <begin position="368"/>
        <end position="499"/>
    </location>
</feature>
<dbReference type="PANTHER" id="PTHR47959:SF13">
    <property type="entry name" value="ATP-DEPENDENT RNA HELICASE RHLE"/>
    <property type="match status" value="1"/>
</dbReference>
<evidence type="ECO:0000256" key="8">
    <source>
        <dbReference type="SAM" id="MobiDB-lite"/>
    </source>
</evidence>
<gene>
    <name evidence="12" type="ORF">BD749_1357</name>
</gene>
<feature type="domain" description="Helicase ATP-binding" evidence="9">
    <location>
        <begin position="32"/>
        <end position="206"/>
    </location>
</feature>
<dbReference type="PROSITE" id="PS00039">
    <property type="entry name" value="DEAD_ATP_HELICASE"/>
    <property type="match status" value="1"/>
</dbReference>
<dbReference type="InterPro" id="IPR027417">
    <property type="entry name" value="P-loop_NTPase"/>
</dbReference>
<dbReference type="PROSITE" id="PS51195">
    <property type="entry name" value="Q_MOTIF"/>
    <property type="match status" value="1"/>
</dbReference>
<keyword evidence="2 7" id="KW-0378">Hydrolase</keyword>
<organism evidence="12 13">
    <name type="scientific">Pontibacter ramchanderi</name>
    <dbReference type="NCBI Taxonomy" id="1179743"/>
    <lineage>
        <taxon>Bacteria</taxon>
        <taxon>Pseudomonadati</taxon>
        <taxon>Bacteroidota</taxon>
        <taxon>Cytophagia</taxon>
        <taxon>Cytophagales</taxon>
        <taxon>Hymenobacteraceae</taxon>
        <taxon>Pontibacter</taxon>
    </lineage>
</organism>
<evidence type="ECO:0000259" key="11">
    <source>
        <dbReference type="PROSITE" id="PS51195"/>
    </source>
</evidence>
<dbReference type="PANTHER" id="PTHR47959">
    <property type="entry name" value="ATP-DEPENDENT RNA HELICASE RHLE-RELATED"/>
    <property type="match status" value="1"/>
</dbReference>
<dbReference type="InterPro" id="IPR000629">
    <property type="entry name" value="RNA-helicase_DEAD-box_CS"/>
</dbReference>
<evidence type="ECO:0000256" key="5">
    <source>
        <dbReference type="ARBA" id="ARBA00038437"/>
    </source>
</evidence>
<sequence length="499" mass="55551">MDFRSFNLHEDVITGIESMGYNTPTPVQQQAIPLILEQKDIIACAQTGTGKTAAYLLPLIDRISHANYDFTSTLILVPTRELAKQIDEQVEGLGYFAPVSSIAIYGGSKGDEWEQQKRALTSGADIIIATPGRLMSHMALGYVKLDQLQYLVLDEADKMLDMGFMDDILKIVRALPAKRQTLLFSATMPKKIRDLAQQILQQPAEINLAISKPAEGIDQRLYLTYDNQKLPLLEHLIRELEVQNMIIFTSRKSNVNQIVRSLRKMGFEAEGIMSDLTQEEREKALQGFKNRKYQILVATDILSRGIDIDSLSHVVNFDMPQDAEDYVHRVGRTARAASTGMAITFVNENDMYRVHKVERLIERELPKLPLPEGFGAGPVFDPTRRDFGRGGKGGGRSGGARPGGRPESNGRKGERGGRDRNRRRGPKPEGTAQHVDGNNRPIKAANPQPRGEQGTPKAEGQEGGATPSRNRNRNRNRNRKKPGNTSQQNSNPPVPQDNQ</sequence>
<evidence type="ECO:0000313" key="13">
    <source>
        <dbReference type="Proteomes" id="UP000233782"/>
    </source>
</evidence>
<dbReference type="GO" id="GO:0003724">
    <property type="term" value="F:RNA helicase activity"/>
    <property type="evidence" value="ECO:0007669"/>
    <property type="project" value="InterPro"/>
</dbReference>
<dbReference type="Pfam" id="PF00271">
    <property type="entry name" value="Helicase_C"/>
    <property type="match status" value="1"/>
</dbReference>
<accession>A0A2N3V449</accession>
<evidence type="ECO:0000256" key="2">
    <source>
        <dbReference type="ARBA" id="ARBA00022801"/>
    </source>
</evidence>
<dbReference type="InterPro" id="IPR044742">
    <property type="entry name" value="DEAD/DEAH_RhlB"/>
</dbReference>
<evidence type="ECO:0000256" key="1">
    <source>
        <dbReference type="ARBA" id="ARBA00022741"/>
    </source>
</evidence>
<evidence type="ECO:0000256" key="3">
    <source>
        <dbReference type="ARBA" id="ARBA00022806"/>
    </source>
</evidence>
<feature type="compositionally biased region" description="Basic and acidic residues" evidence="8">
    <location>
        <begin position="408"/>
        <end position="419"/>
    </location>
</feature>
<dbReference type="AlphaFoldDB" id="A0A2N3V449"/>
<comment type="caution">
    <text evidence="12">The sequence shown here is derived from an EMBL/GenBank/DDBJ whole genome shotgun (WGS) entry which is preliminary data.</text>
</comment>
<dbReference type="InterPro" id="IPR014014">
    <property type="entry name" value="RNA_helicase_DEAD_Q_motif"/>
</dbReference>
<dbReference type="GO" id="GO:0005829">
    <property type="term" value="C:cytosol"/>
    <property type="evidence" value="ECO:0007669"/>
    <property type="project" value="TreeGrafter"/>
</dbReference>
<dbReference type="PROSITE" id="PS51192">
    <property type="entry name" value="HELICASE_ATP_BIND_1"/>
    <property type="match status" value="1"/>
</dbReference>
<evidence type="ECO:0000256" key="6">
    <source>
        <dbReference type="PROSITE-ProRule" id="PRU00552"/>
    </source>
</evidence>
<dbReference type="GO" id="GO:0016787">
    <property type="term" value="F:hydrolase activity"/>
    <property type="evidence" value="ECO:0007669"/>
    <property type="project" value="UniProtKB-KW"/>
</dbReference>
<comment type="similarity">
    <text evidence="5 7">Belongs to the DEAD box helicase family.</text>
</comment>
<feature type="compositionally biased region" description="Gly residues" evidence="8">
    <location>
        <begin position="390"/>
        <end position="402"/>
    </location>
</feature>
<keyword evidence="13" id="KW-1185">Reference proteome</keyword>
<dbReference type="GO" id="GO:0003676">
    <property type="term" value="F:nucleic acid binding"/>
    <property type="evidence" value="ECO:0007669"/>
    <property type="project" value="InterPro"/>
</dbReference>
<keyword evidence="4 7" id="KW-0067">ATP-binding</keyword>
<dbReference type="CDD" id="cd00268">
    <property type="entry name" value="DEADc"/>
    <property type="match status" value="1"/>
</dbReference>
<keyword evidence="1 7" id="KW-0547">Nucleotide-binding</keyword>
<dbReference type="Proteomes" id="UP000233782">
    <property type="component" value="Unassembled WGS sequence"/>
</dbReference>
<feature type="domain" description="Helicase C-terminal" evidence="10">
    <location>
        <begin position="232"/>
        <end position="376"/>
    </location>
</feature>
<name>A0A2N3V449_9BACT</name>
<dbReference type="InterPro" id="IPR011545">
    <property type="entry name" value="DEAD/DEAH_box_helicase_dom"/>
</dbReference>
<protein>
    <submittedName>
        <fullName evidence="12">Superfamily II DNA/RNA helicase</fullName>
    </submittedName>
</protein>
<feature type="short sequence motif" description="Q motif" evidence="6">
    <location>
        <begin position="1"/>
        <end position="29"/>
    </location>
</feature>
<keyword evidence="3 7" id="KW-0347">Helicase</keyword>